<name>A0A2S8FVC2_9BACT</name>
<evidence type="ECO:0000313" key="2">
    <source>
        <dbReference type="EMBL" id="PQO35784.1"/>
    </source>
</evidence>
<accession>A0A2S8FVC2</accession>
<dbReference type="OrthoDB" id="285502at2"/>
<dbReference type="RefSeq" id="WP_105352246.1">
    <property type="nucleotide sequence ID" value="NZ_PUIA01000026.1"/>
</dbReference>
<reference evidence="2 3" key="1">
    <citation type="submission" date="2018-02" db="EMBL/GenBank/DDBJ databases">
        <title>Comparative genomes isolates from brazilian mangrove.</title>
        <authorList>
            <person name="Araujo J.E."/>
            <person name="Taketani R.G."/>
            <person name="Silva M.C.P."/>
            <person name="Loureco M.V."/>
            <person name="Andreote F.D."/>
        </authorList>
    </citation>
    <scope>NUCLEOTIDE SEQUENCE [LARGE SCALE GENOMIC DNA]</scope>
    <source>
        <strain evidence="2 3">HEX-2 MGV</strain>
    </source>
</reference>
<dbReference type="AlphaFoldDB" id="A0A2S8FVC2"/>
<gene>
    <name evidence="2" type="ORF">C5Y96_09030</name>
</gene>
<evidence type="ECO:0000256" key="1">
    <source>
        <dbReference type="SAM" id="MobiDB-lite"/>
    </source>
</evidence>
<feature type="region of interest" description="Disordered" evidence="1">
    <location>
        <begin position="111"/>
        <end position="142"/>
    </location>
</feature>
<dbReference type="EMBL" id="PUIA01000026">
    <property type="protein sequence ID" value="PQO35784.1"/>
    <property type="molecule type" value="Genomic_DNA"/>
</dbReference>
<sequence length="142" mass="16331">MRTLTNADLEAYLNEELAVEEASLVEEQIRDQPELKAKLLEILSRRDAGVHSLGEIWRRHRITCPTRSQLQQYLLGVIASEEEATYVTFHLEQIGCRICAANLADLIKASEESDQKAEQENQSTRRRKYFQSSVGRLRKEEA</sequence>
<dbReference type="Proteomes" id="UP000240009">
    <property type="component" value="Unassembled WGS sequence"/>
</dbReference>
<comment type="caution">
    <text evidence="2">The sequence shown here is derived from an EMBL/GenBank/DDBJ whole genome shotgun (WGS) entry which is preliminary data.</text>
</comment>
<protein>
    <submittedName>
        <fullName evidence="2">Uncharacterized protein</fullName>
    </submittedName>
</protein>
<evidence type="ECO:0000313" key="3">
    <source>
        <dbReference type="Proteomes" id="UP000240009"/>
    </source>
</evidence>
<organism evidence="2 3">
    <name type="scientific">Blastopirellula marina</name>
    <dbReference type="NCBI Taxonomy" id="124"/>
    <lineage>
        <taxon>Bacteria</taxon>
        <taxon>Pseudomonadati</taxon>
        <taxon>Planctomycetota</taxon>
        <taxon>Planctomycetia</taxon>
        <taxon>Pirellulales</taxon>
        <taxon>Pirellulaceae</taxon>
        <taxon>Blastopirellula</taxon>
    </lineage>
</organism>
<proteinExistence type="predicted"/>